<gene>
    <name evidence="4" type="ORF">V9T40_003899</name>
</gene>
<dbReference type="AlphaFoldDB" id="A0AAN9Y2P1"/>
<dbReference type="EMBL" id="JBBCAQ010000027">
    <property type="protein sequence ID" value="KAK7586023.1"/>
    <property type="molecule type" value="Genomic_DNA"/>
</dbReference>
<accession>A0AAN9Y2P1</accession>
<comment type="similarity">
    <text evidence="1 3">Belongs to the short-chain dehydrogenases/reductases (SDR) family.</text>
</comment>
<dbReference type="GO" id="GO:0016491">
    <property type="term" value="F:oxidoreductase activity"/>
    <property type="evidence" value="ECO:0007669"/>
    <property type="project" value="UniProtKB-KW"/>
</dbReference>
<name>A0AAN9Y2P1_9HEMI</name>
<dbReference type="Proteomes" id="UP001367676">
    <property type="component" value="Unassembled WGS sequence"/>
</dbReference>
<dbReference type="PRINTS" id="PR00080">
    <property type="entry name" value="SDRFAMILY"/>
</dbReference>
<dbReference type="InterPro" id="IPR002347">
    <property type="entry name" value="SDR_fam"/>
</dbReference>
<evidence type="ECO:0000256" key="1">
    <source>
        <dbReference type="ARBA" id="ARBA00006484"/>
    </source>
</evidence>
<dbReference type="PROSITE" id="PS00061">
    <property type="entry name" value="ADH_SHORT"/>
    <property type="match status" value="1"/>
</dbReference>
<sequence>MERFFGRVAVVTGSSSGIGKEIVKEMVKRGLTVAGLARNLSNQQKLATEILTDPKTFPGKFHPIKCDVMQEQDIKDAFESIRTNIGEIAILVNNAGVLGPYKELTELDNNTFQEIFDTNVKGSWLCVKEALQSMNHLPIVGHIININSIASLHDYQAESFSLYAASKDALRTISRSLRRQILQNKQNIKVTVKKNGFNEPM</sequence>
<reference evidence="4 5" key="1">
    <citation type="submission" date="2024-03" db="EMBL/GenBank/DDBJ databases">
        <title>Adaptation during the transition from Ophiocordyceps entomopathogen to insect associate is accompanied by gene loss and intensified selection.</title>
        <authorList>
            <person name="Ward C.M."/>
            <person name="Onetto C.A."/>
            <person name="Borneman A.R."/>
        </authorList>
    </citation>
    <scope>NUCLEOTIDE SEQUENCE [LARGE SCALE GENOMIC DNA]</scope>
    <source>
        <strain evidence="4">AWRI1</strain>
        <tissue evidence="4">Single Adult Female</tissue>
    </source>
</reference>
<dbReference type="Gene3D" id="3.40.50.720">
    <property type="entry name" value="NAD(P)-binding Rossmann-like Domain"/>
    <property type="match status" value="1"/>
</dbReference>
<comment type="caution">
    <text evidence="4">The sequence shown here is derived from an EMBL/GenBank/DDBJ whole genome shotgun (WGS) entry which is preliminary data.</text>
</comment>
<dbReference type="Pfam" id="PF00106">
    <property type="entry name" value="adh_short"/>
    <property type="match status" value="1"/>
</dbReference>
<dbReference type="InterPro" id="IPR020904">
    <property type="entry name" value="Sc_DH/Rdtase_CS"/>
</dbReference>
<keyword evidence="5" id="KW-1185">Reference proteome</keyword>
<dbReference type="PRINTS" id="PR00081">
    <property type="entry name" value="GDHRDH"/>
</dbReference>
<evidence type="ECO:0000313" key="4">
    <source>
        <dbReference type="EMBL" id="KAK7586023.1"/>
    </source>
</evidence>
<dbReference type="PANTHER" id="PTHR43115:SF4">
    <property type="entry name" value="DEHYDROGENASE_REDUCTASE SDR FAMILY MEMBER 11"/>
    <property type="match status" value="1"/>
</dbReference>
<protein>
    <submittedName>
        <fullName evidence="4">Uncharacterized protein</fullName>
    </submittedName>
</protein>
<dbReference type="SUPFAM" id="SSF51735">
    <property type="entry name" value="NAD(P)-binding Rossmann-fold domains"/>
    <property type="match status" value="1"/>
</dbReference>
<keyword evidence="2" id="KW-0560">Oxidoreductase</keyword>
<organism evidence="4 5">
    <name type="scientific">Parthenolecanium corni</name>
    <dbReference type="NCBI Taxonomy" id="536013"/>
    <lineage>
        <taxon>Eukaryota</taxon>
        <taxon>Metazoa</taxon>
        <taxon>Ecdysozoa</taxon>
        <taxon>Arthropoda</taxon>
        <taxon>Hexapoda</taxon>
        <taxon>Insecta</taxon>
        <taxon>Pterygota</taxon>
        <taxon>Neoptera</taxon>
        <taxon>Paraneoptera</taxon>
        <taxon>Hemiptera</taxon>
        <taxon>Sternorrhyncha</taxon>
        <taxon>Coccoidea</taxon>
        <taxon>Coccidae</taxon>
        <taxon>Parthenolecanium</taxon>
    </lineage>
</organism>
<dbReference type="InterPro" id="IPR036291">
    <property type="entry name" value="NAD(P)-bd_dom_sf"/>
</dbReference>
<evidence type="ECO:0000256" key="2">
    <source>
        <dbReference type="ARBA" id="ARBA00023002"/>
    </source>
</evidence>
<evidence type="ECO:0000256" key="3">
    <source>
        <dbReference type="RuleBase" id="RU000363"/>
    </source>
</evidence>
<evidence type="ECO:0000313" key="5">
    <source>
        <dbReference type="Proteomes" id="UP001367676"/>
    </source>
</evidence>
<proteinExistence type="inferred from homology"/>
<dbReference type="PANTHER" id="PTHR43115">
    <property type="entry name" value="DEHYDROGENASE/REDUCTASE SDR FAMILY MEMBER 11"/>
    <property type="match status" value="1"/>
</dbReference>